<keyword evidence="3" id="KW-1185">Reference proteome</keyword>
<protein>
    <submittedName>
        <fullName evidence="2">Uncharacterized protein</fullName>
    </submittedName>
</protein>
<gene>
    <name evidence="2" type="ORF">FH972_000491</name>
</gene>
<proteinExistence type="predicted"/>
<reference evidence="2 3" key="1">
    <citation type="submission" date="2019-06" db="EMBL/GenBank/DDBJ databases">
        <title>A chromosomal-level reference genome of Carpinus fangiana (Coryloideae, Betulaceae).</title>
        <authorList>
            <person name="Yang X."/>
            <person name="Wang Z."/>
            <person name="Zhang L."/>
            <person name="Hao G."/>
            <person name="Liu J."/>
            <person name="Yang Y."/>
        </authorList>
    </citation>
    <scope>NUCLEOTIDE SEQUENCE [LARGE SCALE GENOMIC DNA]</scope>
    <source>
        <strain evidence="2">Cfa_2016G</strain>
        <tissue evidence="2">Leaf</tissue>
    </source>
</reference>
<name>A0A5N6QBA7_9ROSI</name>
<accession>A0A5N6QBA7</accession>
<evidence type="ECO:0000313" key="2">
    <source>
        <dbReference type="EMBL" id="KAE7995721.1"/>
    </source>
</evidence>
<dbReference type="AlphaFoldDB" id="A0A5N6QBA7"/>
<feature type="region of interest" description="Disordered" evidence="1">
    <location>
        <begin position="1"/>
        <end position="26"/>
    </location>
</feature>
<evidence type="ECO:0000313" key="3">
    <source>
        <dbReference type="Proteomes" id="UP000327013"/>
    </source>
</evidence>
<evidence type="ECO:0000256" key="1">
    <source>
        <dbReference type="SAM" id="MobiDB-lite"/>
    </source>
</evidence>
<dbReference type="EMBL" id="CM017321">
    <property type="protein sequence ID" value="KAE7995721.1"/>
    <property type="molecule type" value="Genomic_DNA"/>
</dbReference>
<organism evidence="2 3">
    <name type="scientific">Carpinus fangiana</name>
    <dbReference type="NCBI Taxonomy" id="176857"/>
    <lineage>
        <taxon>Eukaryota</taxon>
        <taxon>Viridiplantae</taxon>
        <taxon>Streptophyta</taxon>
        <taxon>Embryophyta</taxon>
        <taxon>Tracheophyta</taxon>
        <taxon>Spermatophyta</taxon>
        <taxon>Magnoliopsida</taxon>
        <taxon>eudicotyledons</taxon>
        <taxon>Gunneridae</taxon>
        <taxon>Pentapetalae</taxon>
        <taxon>rosids</taxon>
        <taxon>fabids</taxon>
        <taxon>Fagales</taxon>
        <taxon>Betulaceae</taxon>
        <taxon>Carpinus</taxon>
    </lineage>
</organism>
<sequence>MGKPSPVAGDFLSRSEKETGVREEEQGPFFFVVGQNTGAGVRKGKQQRSTVAEVRERVSEGGRVGKGRVSCGF</sequence>
<dbReference type="Proteomes" id="UP000327013">
    <property type="component" value="Chromosome 1"/>
</dbReference>
<feature type="compositionally biased region" description="Basic and acidic residues" evidence="1">
    <location>
        <begin position="13"/>
        <end position="25"/>
    </location>
</feature>